<protein>
    <submittedName>
        <fullName evidence="1">Uncharacterized protein</fullName>
    </submittedName>
</protein>
<organism evidence="1 2">
    <name type="scientific">Mucor velutinosus</name>
    <dbReference type="NCBI Taxonomy" id="708070"/>
    <lineage>
        <taxon>Eukaryota</taxon>
        <taxon>Fungi</taxon>
        <taxon>Fungi incertae sedis</taxon>
        <taxon>Mucoromycota</taxon>
        <taxon>Mucoromycotina</taxon>
        <taxon>Mucoromycetes</taxon>
        <taxon>Mucorales</taxon>
        <taxon>Mucorineae</taxon>
        <taxon>Mucoraceae</taxon>
        <taxon>Mucor</taxon>
    </lineage>
</organism>
<evidence type="ECO:0000313" key="2">
    <source>
        <dbReference type="Proteomes" id="UP001304243"/>
    </source>
</evidence>
<comment type="caution">
    <text evidence="1">The sequence shown here is derived from an EMBL/GenBank/DDBJ whole genome shotgun (WGS) entry which is preliminary data.</text>
</comment>
<dbReference type="Proteomes" id="UP001304243">
    <property type="component" value="Unassembled WGS sequence"/>
</dbReference>
<keyword evidence="2" id="KW-1185">Reference proteome</keyword>
<dbReference type="GeneID" id="89947046"/>
<sequence length="95" mass="9687">MNHFLIFLLTISPKKSISKVINQEAPDLTDAGEATVATFGPTSTDQALTAANPVVSAAPVGTDAQGSAAASLMETNNPIITASQDIINGGVEFEA</sequence>
<proteinExistence type="predicted"/>
<dbReference type="EMBL" id="JASEJX010000021">
    <property type="protein sequence ID" value="KAK4512640.1"/>
    <property type="molecule type" value="Genomic_DNA"/>
</dbReference>
<dbReference type="RefSeq" id="XP_064679306.1">
    <property type="nucleotide sequence ID" value="XM_064822706.1"/>
</dbReference>
<name>A0AAN7DDU2_9FUNG</name>
<evidence type="ECO:0000313" key="1">
    <source>
        <dbReference type="EMBL" id="KAK4512640.1"/>
    </source>
</evidence>
<reference evidence="1 2" key="1">
    <citation type="submission" date="2022-11" db="EMBL/GenBank/DDBJ databases">
        <title>Mucor velutinosus strain NIH1002 WGS.</title>
        <authorList>
            <person name="Subramanian P."/>
            <person name="Mullikin J.C."/>
            <person name="Segre J.A."/>
            <person name="Zelazny A.M."/>
        </authorList>
    </citation>
    <scope>NUCLEOTIDE SEQUENCE [LARGE SCALE GENOMIC DNA]</scope>
    <source>
        <strain evidence="1 2">NIH1002</strain>
    </source>
</reference>
<accession>A0AAN7DDU2</accession>
<dbReference type="AlphaFoldDB" id="A0AAN7DDU2"/>
<gene>
    <name evidence="1" type="ORF">ATC70_003344</name>
</gene>